<keyword evidence="4" id="KW-0235">DNA replication</keyword>
<keyword evidence="3" id="KW-0515">Mutator protein</keyword>
<dbReference type="PROSITE" id="PS00893">
    <property type="entry name" value="NUDIX_BOX"/>
    <property type="match status" value="1"/>
</dbReference>
<evidence type="ECO:0000256" key="12">
    <source>
        <dbReference type="ARBA" id="ARBA00038905"/>
    </source>
</evidence>
<dbReference type="PROSITE" id="PS51462">
    <property type="entry name" value="NUDIX"/>
    <property type="match status" value="1"/>
</dbReference>
<dbReference type="InterPro" id="IPR020084">
    <property type="entry name" value="NUDIX_hydrolase_CS"/>
</dbReference>
<evidence type="ECO:0000256" key="17">
    <source>
        <dbReference type="RuleBase" id="RU003476"/>
    </source>
</evidence>
<comment type="caution">
    <text evidence="19">The sequence shown here is derived from an EMBL/GenBank/DDBJ whole genome shotgun (WGS) entry which is preliminary data.</text>
</comment>
<evidence type="ECO:0000256" key="16">
    <source>
        <dbReference type="ARBA" id="ARBA00042798"/>
    </source>
</evidence>
<proteinExistence type="inferred from homology"/>
<dbReference type="Pfam" id="PF00293">
    <property type="entry name" value="NUDIX"/>
    <property type="match status" value="1"/>
</dbReference>
<keyword evidence="8" id="KW-0460">Magnesium</keyword>
<protein>
    <recommendedName>
        <fullName evidence="13">8-oxo-dGTP diphosphatase</fullName>
        <ecNumber evidence="12">3.6.1.55</ecNumber>
    </recommendedName>
    <alternativeName>
        <fullName evidence="16">7,8-dihydro-8-oxoguanine-triphosphatase</fullName>
    </alternativeName>
    <alternativeName>
        <fullName evidence="15">Mutator protein MutT</fullName>
    </alternativeName>
    <alternativeName>
        <fullName evidence="14">dGTP pyrophosphohydrolase</fullName>
    </alternativeName>
</protein>
<accession>A0ABV6RXM5</accession>
<dbReference type="CDD" id="cd03425">
    <property type="entry name" value="NUDIX_MutT_NudA_like"/>
    <property type="match status" value="1"/>
</dbReference>
<sequence length="126" mass="13627">MRVVAAVITQNGRILACRRAPGRAAAGKWEFPGGKVDPDESPEAALAREIQEELGVEVEIGALLHRASTLVGNTVIDLSCFQAWPTGELPHRSTDHDELRWVPVNELRALDWAEPDIPAVEALSAG</sequence>
<evidence type="ECO:0000256" key="7">
    <source>
        <dbReference type="ARBA" id="ARBA00022801"/>
    </source>
</evidence>
<comment type="similarity">
    <text evidence="2 17">Belongs to the Nudix hydrolase family.</text>
</comment>
<evidence type="ECO:0000256" key="10">
    <source>
        <dbReference type="ARBA" id="ARBA00035861"/>
    </source>
</evidence>
<dbReference type="PANTHER" id="PTHR47707">
    <property type="entry name" value="8-OXO-DGTP DIPHOSPHATASE"/>
    <property type="match status" value="1"/>
</dbReference>
<dbReference type="RefSeq" id="WP_386674906.1">
    <property type="nucleotide sequence ID" value="NZ_JBHLTG010000009.1"/>
</dbReference>
<evidence type="ECO:0000256" key="3">
    <source>
        <dbReference type="ARBA" id="ARBA00022457"/>
    </source>
</evidence>
<dbReference type="PANTHER" id="PTHR47707:SF1">
    <property type="entry name" value="NUDIX HYDROLASE FAMILY PROTEIN"/>
    <property type="match status" value="1"/>
</dbReference>
<evidence type="ECO:0000256" key="13">
    <source>
        <dbReference type="ARBA" id="ARBA00040794"/>
    </source>
</evidence>
<dbReference type="Gene3D" id="3.90.79.10">
    <property type="entry name" value="Nucleoside Triphosphate Pyrophosphohydrolase"/>
    <property type="match status" value="1"/>
</dbReference>
<dbReference type="SUPFAM" id="SSF55811">
    <property type="entry name" value="Nudix"/>
    <property type="match status" value="1"/>
</dbReference>
<keyword evidence="7 17" id="KW-0378">Hydrolase</keyword>
<gene>
    <name evidence="19" type="ORF">ACFFGH_28230</name>
</gene>
<dbReference type="PRINTS" id="PR00502">
    <property type="entry name" value="NUDIXFAMILY"/>
</dbReference>
<dbReference type="InterPro" id="IPR000086">
    <property type="entry name" value="NUDIX_hydrolase_dom"/>
</dbReference>
<dbReference type="InterPro" id="IPR015797">
    <property type="entry name" value="NUDIX_hydrolase-like_dom_sf"/>
</dbReference>
<evidence type="ECO:0000313" key="19">
    <source>
        <dbReference type="EMBL" id="MFC0681737.1"/>
    </source>
</evidence>
<evidence type="ECO:0000256" key="5">
    <source>
        <dbReference type="ARBA" id="ARBA00022723"/>
    </source>
</evidence>
<feature type="domain" description="Nudix hydrolase" evidence="18">
    <location>
        <begin position="1"/>
        <end position="124"/>
    </location>
</feature>
<name>A0ABV6RXM5_9GAMM</name>
<keyword evidence="6" id="KW-0227">DNA damage</keyword>
<dbReference type="InterPro" id="IPR020476">
    <property type="entry name" value="Nudix_hydrolase"/>
</dbReference>
<evidence type="ECO:0000256" key="11">
    <source>
        <dbReference type="ARBA" id="ARBA00036904"/>
    </source>
</evidence>
<evidence type="ECO:0000259" key="18">
    <source>
        <dbReference type="PROSITE" id="PS51462"/>
    </source>
</evidence>
<organism evidence="19 20">
    <name type="scientific">Lysobacter korlensis</name>
    <dbReference type="NCBI Taxonomy" id="553636"/>
    <lineage>
        <taxon>Bacteria</taxon>
        <taxon>Pseudomonadati</taxon>
        <taxon>Pseudomonadota</taxon>
        <taxon>Gammaproteobacteria</taxon>
        <taxon>Lysobacterales</taxon>
        <taxon>Lysobacteraceae</taxon>
        <taxon>Lysobacter</taxon>
    </lineage>
</organism>
<evidence type="ECO:0000313" key="20">
    <source>
        <dbReference type="Proteomes" id="UP001589896"/>
    </source>
</evidence>
<evidence type="ECO:0000256" key="4">
    <source>
        <dbReference type="ARBA" id="ARBA00022705"/>
    </source>
</evidence>
<evidence type="ECO:0000256" key="6">
    <source>
        <dbReference type="ARBA" id="ARBA00022763"/>
    </source>
</evidence>
<dbReference type="InterPro" id="IPR047127">
    <property type="entry name" value="MutT-like"/>
</dbReference>
<keyword evidence="20" id="KW-1185">Reference proteome</keyword>
<keyword evidence="5" id="KW-0479">Metal-binding</keyword>
<dbReference type="EMBL" id="JBHLTG010000009">
    <property type="protein sequence ID" value="MFC0681737.1"/>
    <property type="molecule type" value="Genomic_DNA"/>
</dbReference>
<dbReference type="EC" id="3.6.1.55" evidence="12"/>
<evidence type="ECO:0000256" key="2">
    <source>
        <dbReference type="ARBA" id="ARBA00005582"/>
    </source>
</evidence>
<evidence type="ECO:0000256" key="14">
    <source>
        <dbReference type="ARBA" id="ARBA00041592"/>
    </source>
</evidence>
<evidence type="ECO:0000256" key="1">
    <source>
        <dbReference type="ARBA" id="ARBA00001946"/>
    </source>
</evidence>
<dbReference type="GO" id="GO:0016787">
    <property type="term" value="F:hydrolase activity"/>
    <property type="evidence" value="ECO:0007669"/>
    <property type="project" value="UniProtKB-KW"/>
</dbReference>
<comment type="catalytic activity">
    <reaction evidence="11">
        <text>8-oxo-GTP + H2O = 8-oxo-GMP + diphosphate + H(+)</text>
        <dbReference type="Rhea" id="RHEA:67616"/>
        <dbReference type="ChEBI" id="CHEBI:15377"/>
        <dbReference type="ChEBI" id="CHEBI:15378"/>
        <dbReference type="ChEBI" id="CHEBI:33019"/>
        <dbReference type="ChEBI" id="CHEBI:143553"/>
        <dbReference type="ChEBI" id="CHEBI:145694"/>
    </reaction>
</comment>
<dbReference type="Proteomes" id="UP001589896">
    <property type="component" value="Unassembled WGS sequence"/>
</dbReference>
<keyword evidence="9" id="KW-0234">DNA repair</keyword>
<comment type="cofactor">
    <cofactor evidence="1">
        <name>Mg(2+)</name>
        <dbReference type="ChEBI" id="CHEBI:18420"/>
    </cofactor>
</comment>
<evidence type="ECO:0000256" key="9">
    <source>
        <dbReference type="ARBA" id="ARBA00023204"/>
    </source>
</evidence>
<reference evidence="19 20" key="1">
    <citation type="submission" date="2024-09" db="EMBL/GenBank/DDBJ databases">
        <authorList>
            <person name="Sun Q."/>
            <person name="Mori K."/>
        </authorList>
    </citation>
    <scope>NUCLEOTIDE SEQUENCE [LARGE SCALE GENOMIC DNA]</scope>
    <source>
        <strain evidence="19 20">KCTC 23076</strain>
    </source>
</reference>
<evidence type="ECO:0000256" key="8">
    <source>
        <dbReference type="ARBA" id="ARBA00022842"/>
    </source>
</evidence>
<evidence type="ECO:0000256" key="15">
    <source>
        <dbReference type="ARBA" id="ARBA00041979"/>
    </source>
</evidence>
<comment type="catalytic activity">
    <reaction evidence="10">
        <text>8-oxo-dGTP + H2O = 8-oxo-dGMP + diphosphate + H(+)</text>
        <dbReference type="Rhea" id="RHEA:31575"/>
        <dbReference type="ChEBI" id="CHEBI:15377"/>
        <dbReference type="ChEBI" id="CHEBI:15378"/>
        <dbReference type="ChEBI" id="CHEBI:33019"/>
        <dbReference type="ChEBI" id="CHEBI:63224"/>
        <dbReference type="ChEBI" id="CHEBI:77896"/>
        <dbReference type="EC" id="3.6.1.55"/>
    </reaction>
</comment>